<dbReference type="PANTHER" id="PTHR12001:SF71">
    <property type="entry name" value="(2E,6E)-FARNESYL DIPHOSPHATE SYNTHASE"/>
    <property type="match status" value="1"/>
</dbReference>
<dbReference type="CDD" id="cd00685">
    <property type="entry name" value="Trans_IPPS_HT"/>
    <property type="match status" value="1"/>
</dbReference>
<comment type="caution">
    <text evidence="4">The sequence shown here is derived from an EMBL/GenBank/DDBJ whole genome shotgun (WGS) entry which is preliminary data.</text>
</comment>
<protein>
    <submittedName>
        <fullName evidence="4">Geranylgeranyl diphosphate synthase type I</fullName>
    </submittedName>
</protein>
<dbReference type="GO" id="GO:0046872">
    <property type="term" value="F:metal ion binding"/>
    <property type="evidence" value="ECO:0007669"/>
    <property type="project" value="UniProtKB-KW"/>
</dbReference>
<dbReference type="SFLD" id="SFLDS00005">
    <property type="entry name" value="Isoprenoid_Synthase_Type_I"/>
    <property type="match status" value="1"/>
</dbReference>
<reference evidence="4 5" key="1">
    <citation type="submission" date="2019-06" db="EMBL/GenBank/DDBJ databases">
        <title>Sequencing the genomes of 1000 actinobacteria strains.</title>
        <authorList>
            <person name="Klenk H.-P."/>
        </authorList>
    </citation>
    <scope>NUCLEOTIDE SEQUENCE [LARGE SCALE GENOMIC DNA]</scope>
    <source>
        <strain evidence="4 5">DSM 102200</strain>
    </source>
</reference>
<name>A0A543CV93_9ACTN</name>
<dbReference type="PROSITE" id="PS00444">
    <property type="entry name" value="POLYPRENYL_SYNTHASE_2"/>
    <property type="match status" value="1"/>
</dbReference>
<dbReference type="SFLD" id="SFLDG01017">
    <property type="entry name" value="Polyprenyl_Transferase_Like"/>
    <property type="match status" value="1"/>
</dbReference>
<dbReference type="GO" id="GO:0004659">
    <property type="term" value="F:prenyltransferase activity"/>
    <property type="evidence" value="ECO:0007669"/>
    <property type="project" value="InterPro"/>
</dbReference>
<evidence type="ECO:0000313" key="4">
    <source>
        <dbReference type="EMBL" id="TQM00991.1"/>
    </source>
</evidence>
<accession>A0A543CV93</accession>
<evidence type="ECO:0000256" key="1">
    <source>
        <dbReference type="ARBA" id="ARBA00022723"/>
    </source>
</evidence>
<dbReference type="RefSeq" id="WP_141960879.1">
    <property type="nucleotide sequence ID" value="NZ_VFOZ01000001.1"/>
</dbReference>
<dbReference type="PROSITE" id="PS00723">
    <property type="entry name" value="POLYPRENYL_SYNTHASE_1"/>
    <property type="match status" value="1"/>
</dbReference>
<dbReference type="Pfam" id="PF00348">
    <property type="entry name" value="polyprenyl_synt"/>
    <property type="match status" value="1"/>
</dbReference>
<proteinExistence type="inferred from homology"/>
<dbReference type="PANTHER" id="PTHR12001">
    <property type="entry name" value="GERANYLGERANYL PYROPHOSPHATE SYNTHASE"/>
    <property type="match status" value="1"/>
</dbReference>
<dbReference type="SUPFAM" id="SSF48576">
    <property type="entry name" value="Terpenoid synthases"/>
    <property type="match status" value="1"/>
</dbReference>
<keyword evidence="5" id="KW-1185">Reference proteome</keyword>
<keyword evidence="1" id="KW-0479">Metal-binding</keyword>
<organism evidence="4 5">
    <name type="scientific">Actinoallomurus bryophytorum</name>
    <dbReference type="NCBI Taxonomy" id="1490222"/>
    <lineage>
        <taxon>Bacteria</taxon>
        <taxon>Bacillati</taxon>
        <taxon>Actinomycetota</taxon>
        <taxon>Actinomycetes</taxon>
        <taxon>Streptosporangiales</taxon>
        <taxon>Thermomonosporaceae</taxon>
        <taxon>Actinoallomurus</taxon>
    </lineage>
</organism>
<dbReference type="AlphaFoldDB" id="A0A543CV93"/>
<dbReference type="Proteomes" id="UP000316096">
    <property type="component" value="Unassembled WGS sequence"/>
</dbReference>
<gene>
    <name evidence="4" type="ORF">FB559_6733</name>
</gene>
<keyword evidence="3" id="KW-0808">Transferase</keyword>
<dbReference type="GO" id="GO:0008299">
    <property type="term" value="P:isoprenoid biosynthetic process"/>
    <property type="evidence" value="ECO:0007669"/>
    <property type="project" value="InterPro"/>
</dbReference>
<evidence type="ECO:0000313" key="5">
    <source>
        <dbReference type="Proteomes" id="UP000316096"/>
    </source>
</evidence>
<dbReference type="EMBL" id="VFOZ01000001">
    <property type="protein sequence ID" value="TQM00991.1"/>
    <property type="molecule type" value="Genomic_DNA"/>
</dbReference>
<dbReference type="OrthoDB" id="4497239at2"/>
<sequence>MTAPPPDSVEAARRLVEPFLREAVGRLDPMTARVAGYHLGWNDADGRPARAGGKSLRPALATLSARAAGASPSRGASAAAAVELVHAFSLLHDDIMDGDRTRRHRPTAWVVFGRPAAILAGDALLILAMDTLLSDGTQGAVWAARCLSVATQRLITGQAADMEFETRQDVGLDECRRMAEDKTGSLLACACSIGAMTVQAPQPLVTALAAYGSEIGLAFQLADDLLGIWGDPELTGKPALSDLRARKKTLPIVAALAGDTGAGRRLAGLLADPAPLSEADLLEAAQLVDQAGGRAWAEKQAQHHLDVSERILSAAPITPDIRAEFLDIARFITSRDH</sequence>
<dbReference type="InterPro" id="IPR008949">
    <property type="entry name" value="Isoprenoid_synthase_dom_sf"/>
</dbReference>
<dbReference type="InterPro" id="IPR033749">
    <property type="entry name" value="Polyprenyl_synt_CS"/>
</dbReference>
<dbReference type="InterPro" id="IPR000092">
    <property type="entry name" value="Polyprenyl_synt"/>
</dbReference>
<evidence type="ECO:0000256" key="3">
    <source>
        <dbReference type="RuleBase" id="RU004466"/>
    </source>
</evidence>
<dbReference type="Gene3D" id="1.10.600.10">
    <property type="entry name" value="Farnesyl Diphosphate Synthase"/>
    <property type="match status" value="1"/>
</dbReference>
<comment type="similarity">
    <text evidence="3">Belongs to the FPP/GGPP synthase family.</text>
</comment>
<evidence type="ECO:0000256" key="2">
    <source>
        <dbReference type="ARBA" id="ARBA00022842"/>
    </source>
</evidence>
<keyword evidence="2" id="KW-0460">Magnesium</keyword>